<keyword evidence="1" id="KW-1133">Transmembrane helix</keyword>
<keyword evidence="1" id="KW-0472">Membrane</keyword>
<accession>A0A0K6ICL0</accession>
<sequence length="43" mass="4453">MMTSVCMSGGGMALMGLFGLLVLAFIALGVAALIKYLFSSPRL</sequence>
<keyword evidence="3" id="KW-1185">Reference proteome</keyword>
<name>A0A0K6ICL0_9BURK</name>
<proteinExistence type="predicted"/>
<evidence type="ECO:0000313" key="3">
    <source>
        <dbReference type="Proteomes" id="UP000183649"/>
    </source>
</evidence>
<protein>
    <submittedName>
        <fullName evidence="2">Uncharacterized protein</fullName>
    </submittedName>
</protein>
<dbReference type="EMBL" id="CYHF01000017">
    <property type="protein sequence ID" value="CUB00778.1"/>
    <property type="molecule type" value="Genomic_DNA"/>
</dbReference>
<organism evidence="2 3">
    <name type="scientific">Thiomonas bhubaneswarensis</name>
    <dbReference type="NCBI Taxonomy" id="339866"/>
    <lineage>
        <taxon>Bacteria</taxon>
        <taxon>Pseudomonadati</taxon>
        <taxon>Pseudomonadota</taxon>
        <taxon>Betaproteobacteria</taxon>
        <taxon>Burkholderiales</taxon>
        <taxon>Thiomonas</taxon>
    </lineage>
</organism>
<feature type="transmembrane region" description="Helical" evidence="1">
    <location>
        <begin position="12"/>
        <end position="38"/>
    </location>
</feature>
<dbReference type="RefSeq" id="WP_281173312.1">
    <property type="nucleotide sequence ID" value="NZ_CYHF01000017.1"/>
</dbReference>
<evidence type="ECO:0000313" key="2">
    <source>
        <dbReference type="EMBL" id="CUB00778.1"/>
    </source>
</evidence>
<dbReference type="Proteomes" id="UP000183649">
    <property type="component" value="Unassembled WGS sequence"/>
</dbReference>
<evidence type="ECO:0000256" key="1">
    <source>
        <dbReference type="SAM" id="Phobius"/>
    </source>
</evidence>
<dbReference type="AlphaFoldDB" id="A0A0K6ICL0"/>
<keyword evidence="1" id="KW-0812">Transmembrane</keyword>
<reference evidence="3" key="1">
    <citation type="submission" date="2015-08" db="EMBL/GenBank/DDBJ databases">
        <authorList>
            <person name="Varghese N."/>
        </authorList>
    </citation>
    <scope>NUCLEOTIDE SEQUENCE [LARGE SCALE GENOMIC DNA]</scope>
    <source>
        <strain evidence="3">DSM 18181</strain>
    </source>
</reference>
<gene>
    <name evidence="2" type="ORF">Ga0061069_11710</name>
</gene>